<accession>A0AAN8U6D2</accession>
<dbReference type="InterPro" id="IPR030513">
    <property type="entry name" value="Dehydrin_CS"/>
</dbReference>
<dbReference type="AlphaFoldDB" id="A0AAN8U6D2"/>
<dbReference type="PANTHER" id="PTHR33346">
    <property type="entry name" value="DEHYDRIN XERO 2-RELATED"/>
    <property type="match status" value="1"/>
</dbReference>
<name>A0AAN8U6D2_SOLBU</name>
<dbReference type="GO" id="GO:0005829">
    <property type="term" value="C:cytosol"/>
    <property type="evidence" value="ECO:0007669"/>
    <property type="project" value="TreeGrafter"/>
</dbReference>
<evidence type="ECO:0000256" key="2">
    <source>
        <dbReference type="SAM" id="MobiDB-lite"/>
    </source>
</evidence>
<dbReference type="GO" id="GO:0009737">
    <property type="term" value="P:response to abscisic acid"/>
    <property type="evidence" value="ECO:0007669"/>
    <property type="project" value="TreeGrafter"/>
</dbReference>
<proteinExistence type="inferred from homology"/>
<dbReference type="PROSITE" id="PS00315">
    <property type="entry name" value="DEHYDRIN_1"/>
    <property type="match status" value="1"/>
</dbReference>
<dbReference type="GO" id="GO:0009414">
    <property type="term" value="P:response to water deprivation"/>
    <property type="evidence" value="ECO:0007669"/>
    <property type="project" value="TreeGrafter"/>
</dbReference>
<feature type="compositionally biased region" description="Polar residues" evidence="2">
    <location>
        <begin position="1"/>
        <end position="11"/>
    </location>
</feature>
<gene>
    <name evidence="3" type="ORF">RDI58_004328</name>
</gene>
<dbReference type="PANTHER" id="PTHR33346:SF51">
    <property type="entry name" value="ABSCISIC ACID AND ENVIRONMENTAL STRESS-INDUCIBLE PROTEIN TAS14-LIKE"/>
    <property type="match status" value="1"/>
</dbReference>
<dbReference type="GO" id="GO:0009631">
    <property type="term" value="P:cold acclimation"/>
    <property type="evidence" value="ECO:0007669"/>
    <property type="project" value="TreeGrafter"/>
</dbReference>
<comment type="similarity">
    <text evidence="1">Belongs to the plant dehydrin family.</text>
</comment>
<organism evidence="3 4">
    <name type="scientific">Solanum bulbocastanum</name>
    <name type="common">Wild potato</name>
    <dbReference type="NCBI Taxonomy" id="147425"/>
    <lineage>
        <taxon>Eukaryota</taxon>
        <taxon>Viridiplantae</taxon>
        <taxon>Streptophyta</taxon>
        <taxon>Embryophyta</taxon>
        <taxon>Tracheophyta</taxon>
        <taxon>Spermatophyta</taxon>
        <taxon>Magnoliopsida</taxon>
        <taxon>eudicotyledons</taxon>
        <taxon>Gunneridae</taxon>
        <taxon>Pentapetalae</taxon>
        <taxon>asterids</taxon>
        <taxon>lamiids</taxon>
        <taxon>Solanales</taxon>
        <taxon>Solanaceae</taxon>
        <taxon>Solanoideae</taxon>
        <taxon>Solaneae</taxon>
        <taxon>Solanum</taxon>
    </lineage>
</organism>
<dbReference type="Proteomes" id="UP001371456">
    <property type="component" value="Unassembled WGS sequence"/>
</dbReference>
<evidence type="ECO:0000313" key="3">
    <source>
        <dbReference type="EMBL" id="KAK6796627.1"/>
    </source>
</evidence>
<evidence type="ECO:0000313" key="4">
    <source>
        <dbReference type="Proteomes" id="UP001371456"/>
    </source>
</evidence>
<keyword evidence="4" id="KW-1185">Reference proteome</keyword>
<dbReference type="Pfam" id="PF00257">
    <property type="entry name" value="Dehydrin"/>
    <property type="match status" value="1"/>
</dbReference>
<feature type="compositionally biased region" description="Basic and acidic residues" evidence="2">
    <location>
        <begin position="13"/>
        <end position="25"/>
    </location>
</feature>
<comment type="caution">
    <text evidence="3">The sequence shown here is derived from an EMBL/GenBank/DDBJ whole genome shotgun (WGS) entry which is preliminary data.</text>
</comment>
<evidence type="ECO:0008006" key="5">
    <source>
        <dbReference type="Google" id="ProtNLM"/>
    </source>
</evidence>
<dbReference type="InterPro" id="IPR000167">
    <property type="entry name" value="Dehydrin"/>
</dbReference>
<protein>
    <recommendedName>
        <fullName evidence="5">Dehydrin</fullName>
    </recommendedName>
</protein>
<evidence type="ECO:0000256" key="1">
    <source>
        <dbReference type="ARBA" id="ARBA00008403"/>
    </source>
</evidence>
<reference evidence="3 4" key="1">
    <citation type="submission" date="2024-02" db="EMBL/GenBank/DDBJ databases">
        <title>de novo genome assembly of Solanum bulbocastanum strain 11H21.</title>
        <authorList>
            <person name="Hosaka A.J."/>
        </authorList>
    </citation>
    <scope>NUCLEOTIDE SEQUENCE [LARGE SCALE GENOMIC DNA]</scope>
    <source>
        <tissue evidence="3">Young leaves</tissue>
    </source>
</reference>
<feature type="compositionally biased region" description="Low complexity" evidence="2">
    <location>
        <begin position="60"/>
        <end position="69"/>
    </location>
</feature>
<feature type="region of interest" description="Disordered" evidence="2">
    <location>
        <begin position="1"/>
        <end position="127"/>
    </location>
</feature>
<dbReference type="EMBL" id="JBANQN010000002">
    <property type="protein sequence ID" value="KAK6796627.1"/>
    <property type="molecule type" value="Genomic_DNA"/>
</dbReference>
<sequence>MAHKGTSQGQMHLTDEHGNRVHQIDEPNAIQGIAMGFAPAGTSSDTMKKDHYDEGQQQLRRSGSSSSSSSEDDGEGGRRKKKKGIKEKIKEMLTGGADEGVQTIIPIPTPTPTLTSTGEAGGGEKKGIMEKIKENIPGMH</sequence>